<organism evidence="2 3">
    <name type="scientific">Marispirochaeta aestuarii</name>
    <dbReference type="NCBI Taxonomy" id="1963862"/>
    <lineage>
        <taxon>Bacteria</taxon>
        <taxon>Pseudomonadati</taxon>
        <taxon>Spirochaetota</taxon>
        <taxon>Spirochaetia</taxon>
        <taxon>Spirochaetales</taxon>
        <taxon>Spirochaetaceae</taxon>
        <taxon>Marispirochaeta</taxon>
    </lineage>
</organism>
<evidence type="ECO:0000259" key="1">
    <source>
        <dbReference type="Pfam" id="PF18735"/>
    </source>
</evidence>
<accession>A0A1Y1RTA1</accession>
<dbReference type="Pfam" id="PF18735">
    <property type="entry name" value="HEPN_RiboL-PSP"/>
    <property type="match status" value="1"/>
</dbReference>
<dbReference type="InterPro" id="IPR041519">
    <property type="entry name" value="HEPN_RiboL-PSP"/>
</dbReference>
<proteinExistence type="predicted"/>
<evidence type="ECO:0000313" key="2">
    <source>
        <dbReference type="EMBL" id="ORC30660.1"/>
    </source>
</evidence>
<keyword evidence="3" id="KW-1185">Reference proteome</keyword>
<protein>
    <recommendedName>
        <fullName evidence="1">RiboL-PSP-HEPN domain-containing protein</fullName>
    </recommendedName>
</protein>
<dbReference type="AlphaFoldDB" id="A0A1Y1RTA1"/>
<dbReference type="STRING" id="1963862.B4O97_17900"/>
<feature type="domain" description="RiboL-PSP-HEPN" evidence="1">
    <location>
        <begin position="4"/>
        <end position="154"/>
    </location>
</feature>
<dbReference type="EMBL" id="MWQY01000030">
    <property type="protein sequence ID" value="ORC30660.1"/>
    <property type="molecule type" value="Genomic_DNA"/>
</dbReference>
<dbReference type="Proteomes" id="UP000192343">
    <property type="component" value="Unassembled WGS sequence"/>
</dbReference>
<name>A0A1Y1RTA1_9SPIO</name>
<gene>
    <name evidence="2" type="ORF">B4O97_17900</name>
</gene>
<dbReference type="OrthoDB" id="4202460at2"/>
<comment type="caution">
    <text evidence="2">The sequence shown here is derived from an EMBL/GenBank/DDBJ whole genome shotgun (WGS) entry which is preliminary data.</text>
</comment>
<reference evidence="2 3" key="1">
    <citation type="submission" date="2017-03" db="EMBL/GenBank/DDBJ databases">
        <title>Draft Genome sequence of Marispirochaeta sp. strain JC444.</title>
        <authorList>
            <person name="Shivani Y."/>
            <person name="Subhash Y."/>
            <person name="Sasikala C."/>
            <person name="Ramana C."/>
        </authorList>
    </citation>
    <scope>NUCLEOTIDE SEQUENCE [LARGE SCALE GENOMIC DNA]</scope>
    <source>
        <strain evidence="2 3">JC444</strain>
    </source>
</reference>
<evidence type="ECO:0000313" key="3">
    <source>
        <dbReference type="Proteomes" id="UP000192343"/>
    </source>
</evidence>
<dbReference type="RefSeq" id="WP_083052889.1">
    <property type="nucleotide sequence ID" value="NZ_MWQY01000030.1"/>
</dbReference>
<sequence length="156" mass="18149">MKEIDSRQRRIDNLFKKVTVILKGDSYDIELIAEFTKYLCVLVSGHLEKSIYMCLLAYSSNHGSIEVRNYIDSNLKNFTNARTGKIESLLEQFNREWKSNLVEMRDYEEIKGSVNSLITVRHAIAHGNTIDLSMVSLTKYYDDTKKLIRKIFEITT</sequence>